<evidence type="ECO:0000259" key="2">
    <source>
        <dbReference type="Pfam" id="PF00534"/>
    </source>
</evidence>
<keyword evidence="5" id="KW-1185">Reference proteome</keyword>
<dbReference type="EMBL" id="LPWH01000073">
    <property type="protein sequence ID" value="POR00583.1"/>
    <property type="molecule type" value="Genomic_DNA"/>
</dbReference>
<dbReference type="Gene3D" id="3.40.50.2000">
    <property type="entry name" value="Glycogen Phosphorylase B"/>
    <property type="match status" value="2"/>
</dbReference>
<organism evidence="4 5">
    <name type="scientific">Alkalispirochaeta sphaeroplastigenens</name>
    <dbReference type="NCBI Taxonomy" id="1187066"/>
    <lineage>
        <taxon>Bacteria</taxon>
        <taxon>Pseudomonadati</taxon>
        <taxon>Spirochaetota</taxon>
        <taxon>Spirochaetia</taxon>
        <taxon>Spirochaetales</taxon>
        <taxon>Spirochaetaceae</taxon>
        <taxon>Alkalispirochaeta</taxon>
    </lineage>
</organism>
<dbReference type="Pfam" id="PF13439">
    <property type="entry name" value="Glyco_transf_4"/>
    <property type="match status" value="1"/>
</dbReference>
<evidence type="ECO:0000259" key="3">
    <source>
        <dbReference type="Pfam" id="PF13439"/>
    </source>
</evidence>
<dbReference type="RefSeq" id="WP_103680531.1">
    <property type="nucleotide sequence ID" value="NZ_LPWH01000073.1"/>
</dbReference>
<comment type="caution">
    <text evidence="4">The sequence shown here is derived from an EMBL/GenBank/DDBJ whole genome shotgun (WGS) entry which is preliminary data.</text>
</comment>
<dbReference type="InterPro" id="IPR001296">
    <property type="entry name" value="Glyco_trans_1"/>
</dbReference>
<accession>A0A2S4JM81</accession>
<dbReference type="GO" id="GO:0016757">
    <property type="term" value="F:glycosyltransferase activity"/>
    <property type="evidence" value="ECO:0007669"/>
    <property type="project" value="InterPro"/>
</dbReference>
<dbReference type="InterPro" id="IPR050194">
    <property type="entry name" value="Glycosyltransferase_grp1"/>
</dbReference>
<feature type="domain" description="Glycosyltransferase subfamily 4-like N-terminal" evidence="3">
    <location>
        <begin position="19"/>
        <end position="192"/>
    </location>
</feature>
<proteinExistence type="predicted"/>
<sequence length="437" mass="48608">MKEAPLKVAVVFEIFLPVVNGIVTSGVNLAENLRALGQEVIFLVPDTGEFREPSLGGVPVYRIPSLPSRSYPGMRYVLPWNRAVGEILTRERVQVLHITGPWFLTMAAVRAARNRGIPVVHTFHTMVHEADYLLYMVRFRRLVPLVRRLGWRFYGWYIARCAAHTAPSALACRVLARQFPHSRPRQISNGVEGALFRREVPSREEVRRRYPWFGEQTVLFVGRLGREKSLEVLIRAAGVLRGRPGLEGFRLVLVGQGPEGEGCRDLVKALGLEGVVHLPGYLPHGELLSSGLLHRARVFATASTTENQPMTVIEAICCGVPVVVPDVAGIRELVEENGLRVAPGDPRALAGALEALCTDQDLHSRASRAALAMARRFDGAAVARQMLELYRQVLRTERGASLAPERPGRYTSRYDGKNDGKNGQRRDDEDTDRSCNF</sequence>
<evidence type="ECO:0000256" key="1">
    <source>
        <dbReference type="SAM" id="MobiDB-lite"/>
    </source>
</evidence>
<dbReference type="PANTHER" id="PTHR45947">
    <property type="entry name" value="SULFOQUINOVOSYL TRANSFERASE SQD2"/>
    <property type="match status" value="1"/>
</dbReference>
<dbReference type="PANTHER" id="PTHR45947:SF3">
    <property type="entry name" value="SULFOQUINOVOSYL TRANSFERASE SQD2"/>
    <property type="match status" value="1"/>
</dbReference>
<reference evidence="5" key="1">
    <citation type="submission" date="2015-12" db="EMBL/GenBank/DDBJ databases">
        <authorList>
            <person name="Lodha T.D."/>
            <person name="Chintalapati S."/>
            <person name="Chintalapati V.R."/>
            <person name="Sravanthi T."/>
        </authorList>
    </citation>
    <scope>NUCLEOTIDE SEQUENCE [LARGE SCALE GENOMIC DNA]</scope>
    <source>
        <strain evidence="5">JC133</strain>
    </source>
</reference>
<dbReference type="Pfam" id="PF00534">
    <property type="entry name" value="Glycos_transf_1"/>
    <property type="match status" value="1"/>
</dbReference>
<protein>
    <recommendedName>
        <fullName evidence="6">Glycosyl transferase family 1</fullName>
    </recommendedName>
</protein>
<evidence type="ECO:0008006" key="6">
    <source>
        <dbReference type="Google" id="ProtNLM"/>
    </source>
</evidence>
<feature type="region of interest" description="Disordered" evidence="1">
    <location>
        <begin position="400"/>
        <end position="437"/>
    </location>
</feature>
<dbReference type="Proteomes" id="UP000237350">
    <property type="component" value="Unassembled WGS sequence"/>
</dbReference>
<dbReference type="InterPro" id="IPR028098">
    <property type="entry name" value="Glyco_trans_4-like_N"/>
</dbReference>
<dbReference type="SUPFAM" id="SSF53756">
    <property type="entry name" value="UDP-Glycosyltransferase/glycogen phosphorylase"/>
    <property type="match status" value="1"/>
</dbReference>
<name>A0A2S4JM81_9SPIO</name>
<evidence type="ECO:0000313" key="5">
    <source>
        <dbReference type="Proteomes" id="UP000237350"/>
    </source>
</evidence>
<dbReference type="OrthoDB" id="9797829at2"/>
<feature type="domain" description="Glycosyl transferase family 1" evidence="2">
    <location>
        <begin position="203"/>
        <end position="370"/>
    </location>
</feature>
<gene>
    <name evidence="4" type="ORF">AU468_09560</name>
</gene>
<dbReference type="AlphaFoldDB" id="A0A2S4JM81"/>
<evidence type="ECO:0000313" key="4">
    <source>
        <dbReference type="EMBL" id="POR00583.1"/>
    </source>
</evidence>
<feature type="compositionally biased region" description="Basic and acidic residues" evidence="1">
    <location>
        <begin position="406"/>
        <end position="428"/>
    </location>
</feature>